<feature type="domain" description="Reverse transcriptase Ty1/copia-type" evidence="1">
    <location>
        <begin position="436"/>
        <end position="631"/>
    </location>
</feature>
<dbReference type="STRING" id="210143.A0A1R3HFW2"/>
<dbReference type="AlphaFoldDB" id="A0A1R3HFW2"/>
<accession>A0A1R3HFW2</accession>
<dbReference type="EMBL" id="AWWV01012070">
    <property type="protein sequence ID" value="OMO69204.1"/>
    <property type="molecule type" value="Genomic_DNA"/>
</dbReference>
<dbReference type="InterPro" id="IPR013103">
    <property type="entry name" value="RVT_2"/>
</dbReference>
<evidence type="ECO:0000313" key="2">
    <source>
        <dbReference type="EMBL" id="OMO69204.1"/>
    </source>
</evidence>
<organism evidence="2 3">
    <name type="scientific">Corchorus capsularis</name>
    <name type="common">Jute</name>
    <dbReference type="NCBI Taxonomy" id="210143"/>
    <lineage>
        <taxon>Eukaryota</taxon>
        <taxon>Viridiplantae</taxon>
        <taxon>Streptophyta</taxon>
        <taxon>Embryophyta</taxon>
        <taxon>Tracheophyta</taxon>
        <taxon>Spermatophyta</taxon>
        <taxon>Magnoliopsida</taxon>
        <taxon>eudicotyledons</taxon>
        <taxon>Gunneridae</taxon>
        <taxon>Pentapetalae</taxon>
        <taxon>rosids</taxon>
        <taxon>malvids</taxon>
        <taxon>Malvales</taxon>
        <taxon>Malvaceae</taxon>
        <taxon>Grewioideae</taxon>
        <taxon>Apeibeae</taxon>
        <taxon>Corchorus</taxon>
    </lineage>
</organism>
<keyword evidence="3" id="KW-1185">Reference proteome</keyword>
<keyword evidence="2" id="KW-0548">Nucleotidyltransferase</keyword>
<dbReference type="InterPro" id="IPR043502">
    <property type="entry name" value="DNA/RNA_pol_sf"/>
</dbReference>
<gene>
    <name evidence="2" type="ORF">CCACVL1_19601</name>
</gene>
<protein>
    <submittedName>
        <fullName evidence="2">Reverse transcriptase, RNA-dependent DNA polymerase</fullName>
    </submittedName>
</protein>
<dbReference type="PANTHER" id="PTHR47481">
    <property type="match status" value="1"/>
</dbReference>
<reference evidence="2 3" key="1">
    <citation type="submission" date="2013-09" db="EMBL/GenBank/DDBJ databases">
        <title>Corchorus capsularis genome sequencing.</title>
        <authorList>
            <person name="Alam M."/>
            <person name="Haque M.S."/>
            <person name="Islam M.S."/>
            <person name="Emdad E.M."/>
            <person name="Islam M.M."/>
            <person name="Ahmed B."/>
            <person name="Halim A."/>
            <person name="Hossen Q.M.M."/>
            <person name="Hossain M.Z."/>
            <person name="Ahmed R."/>
            <person name="Khan M.M."/>
            <person name="Islam R."/>
            <person name="Rashid M.M."/>
            <person name="Khan S.A."/>
            <person name="Rahman M.S."/>
            <person name="Alam M."/>
        </authorList>
    </citation>
    <scope>NUCLEOTIDE SEQUENCE [LARGE SCALE GENOMIC DNA]</scope>
    <source>
        <strain evidence="3">cv. CVL-1</strain>
        <tissue evidence="2">Whole seedling</tissue>
    </source>
</reference>
<dbReference type="Pfam" id="PF07727">
    <property type="entry name" value="RVT_2"/>
    <property type="match status" value="1"/>
</dbReference>
<dbReference type="GO" id="GO:0003964">
    <property type="term" value="F:RNA-directed DNA polymerase activity"/>
    <property type="evidence" value="ECO:0007669"/>
    <property type="project" value="UniProtKB-KW"/>
</dbReference>
<comment type="caution">
    <text evidence="2">The sequence shown here is derived from an EMBL/GenBank/DDBJ whole genome shotgun (WGS) entry which is preliminary data.</text>
</comment>
<sequence length="631" mass="69396">MVSLANSKSYNNAPKRKRRCKALQLHETFSCLNRLFVPATAPTTQLSPIALNTSAQLYLKLTSTNFTSWRAQFGALLIGFDLVGYIDGCLPSPPPEIERDDNKIPNPAYSFWLCQDKLILHVILASSSESVLPLIAASKTSCEAWKTLTKMYASRSRSRVMDLKNNLTCTKRENKLVTEYMQQMKHIANEIRMAGSTIDKDDLVLYILNGLDSRASLHVTAKLKDLSINSDYDGTDAMVVGNGSSLKITHSGTTSLNSPTVSYSLNDVLSPSVGHSSSSVPIFNPEVAASPVSNAPSIEVNTSSINIVSITTATNTSSSVPYIPLENRSDSLATHGYLVPLAPQTSSVALIPQDNCSNSLTTHGSSVALIPQDNCSNSLTTHGSSVALIPQDNCSNSLTTHDPTPMTPKLTSVSQALKDSHWQQAMSEEFNALVKNGTWHLVHSSEAQNLVGCKWGFRIKRNPDGTISRYKARLVAKGFNQRPGLDYHETFNPVVKPTTIRLVLTIALQNKWPLFQLEVNNAFLHGQLSEDEYMKQPPGFIDSTYPNYVCKLDKGICGLKQAPRAWYNMLKSFLLAYGFSQSKSNSSLFIYHHDGLTLYFLVYLDDIIASKSSSSAVTDFVEELSRQFSLK</sequence>
<keyword evidence="2" id="KW-0695">RNA-directed DNA polymerase</keyword>
<dbReference type="SUPFAM" id="SSF56672">
    <property type="entry name" value="DNA/RNA polymerases"/>
    <property type="match status" value="1"/>
</dbReference>
<dbReference type="Gramene" id="OMO69204">
    <property type="protein sequence ID" value="OMO69204"/>
    <property type="gene ID" value="CCACVL1_19601"/>
</dbReference>
<evidence type="ECO:0000259" key="1">
    <source>
        <dbReference type="Pfam" id="PF07727"/>
    </source>
</evidence>
<proteinExistence type="predicted"/>
<dbReference type="PANTHER" id="PTHR47481:SF9">
    <property type="entry name" value="RETROTRANSPOSON GAG DOMAIN-CONTAINING PROTEIN"/>
    <property type="match status" value="1"/>
</dbReference>
<evidence type="ECO:0000313" key="3">
    <source>
        <dbReference type="Proteomes" id="UP000188268"/>
    </source>
</evidence>
<keyword evidence="2" id="KW-0808">Transferase</keyword>
<dbReference type="Pfam" id="PF14223">
    <property type="entry name" value="Retrotran_gag_2"/>
    <property type="match status" value="1"/>
</dbReference>
<name>A0A1R3HFW2_COCAP</name>
<dbReference type="OrthoDB" id="7473114at2759"/>
<dbReference type="Proteomes" id="UP000188268">
    <property type="component" value="Unassembled WGS sequence"/>
</dbReference>